<reference evidence="2 3" key="1">
    <citation type="submission" date="2019-02" db="EMBL/GenBank/DDBJ databases">
        <title>Deep-cultivation of Planctomycetes and their phenomic and genomic characterization uncovers novel biology.</title>
        <authorList>
            <person name="Wiegand S."/>
            <person name="Jogler M."/>
            <person name="Boedeker C."/>
            <person name="Pinto D."/>
            <person name="Vollmers J."/>
            <person name="Rivas-Marin E."/>
            <person name="Kohn T."/>
            <person name="Peeters S.H."/>
            <person name="Heuer A."/>
            <person name="Rast P."/>
            <person name="Oberbeckmann S."/>
            <person name="Bunk B."/>
            <person name="Jeske O."/>
            <person name="Meyerdierks A."/>
            <person name="Storesund J.E."/>
            <person name="Kallscheuer N."/>
            <person name="Luecker S."/>
            <person name="Lage O.M."/>
            <person name="Pohl T."/>
            <person name="Merkel B.J."/>
            <person name="Hornburger P."/>
            <person name="Mueller R.-W."/>
            <person name="Bruemmer F."/>
            <person name="Labrenz M."/>
            <person name="Spormann A.M."/>
            <person name="Op den Camp H."/>
            <person name="Overmann J."/>
            <person name="Amann R."/>
            <person name="Jetten M.S.M."/>
            <person name="Mascher T."/>
            <person name="Medema M.H."/>
            <person name="Devos D.P."/>
            <person name="Kaster A.-K."/>
            <person name="Ovreas L."/>
            <person name="Rohde M."/>
            <person name="Galperin M.Y."/>
            <person name="Jogler C."/>
        </authorList>
    </citation>
    <scope>NUCLEOTIDE SEQUENCE [LARGE SCALE GENOMIC DNA]</scope>
    <source>
        <strain evidence="2 3">HG66A1</strain>
    </source>
</reference>
<proteinExistence type="predicted"/>
<dbReference type="RefSeq" id="WP_145181400.1">
    <property type="nucleotide sequence ID" value="NZ_CP036266.1"/>
</dbReference>
<protein>
    <recommendedName>
        <fullName evidence="4">Lipocalin-like domain-containing protein</fullName>
    </recommendedName>
</protein>
<dbReference type="PROSITE" id="PS51257">
    <property type="entry name" value="PROKAR_LIPOPROTEIN"/>
    <property type="match status" value="1"/>
</dbReference>
<dbReference type="AlphaFoldDB" id="A0A517PJN8"/>
<sequence>MHTNQLKPWILLAAISLLSACQQSDEEFLVGRWHSSGGPNMIFEKDGTVYSINRGPRRKGRYYLDQESNPATMIMDMRGSEINAVLYFDYEAFSPKHFQLTPTYVQRTGEKKERAELDRKLLFQKLDPQESQASQTQFKITTTPQRAP</sequence>
<organism evidence="2 3">
    <name type="scientific">Gimesia chilikensis</name>
    <dbReference type="NCBI Taxonomy" id="2605989"/>
    <lineage>
        <taxon>Bacteria</taxon>
        <taxon>Pseudomonadati</taxon>
        <taxon>Planctomycetota</taxon>
        <taxon>Planctomycetia</taxon>
        <taxon>Planctomycetales</taxon>
        <taxon>Planctomycetaceae</taxon>
        <taxon>Gimesia</taxon>
    </lineage>
</organism>
<keyword evidence="3" id="KW-1185">Reference proteome</keyword>
<evidence type="ECO:0000256" key="1">
    <source>
        <dbReference type="SAM" id="MobiDB-lite"/>
    </source>
</evidence>
<evidence type="ECO:0000313" key="3">
    <source>
        <dbReference type="Proteomes" id="UP000320421"/>
    </source>
</evidence>
<name>A0A517PJN8_9PLAN</name>
<evidence type="ECO:0000313" key="2">
    <source>
        <dbReference type="EMBL" id="QDT19589.1"/>
    </source>
</evidence>
<accession>A0A517PJN8</accession>
<dbReference type="Proteomes" id="UP000320421">
    <property type="component" value="Chromosome"/>
</dbReference>
<feature type="compositionally biased region" description="Polar residues" evidence="1">
    <location>
        <begin position="129"/>
        <end position="148"/>
    </location>
</feature>
<evidence type="ECO:0008006" key="4">
    <source>
        <dbReference type="Google" id="ProtNLM"/>
    </source>
</evidence>
<feature type="region of interest" description="Disordered" evidence="1">
    <location>
        <begin position="124"/>
        <end position="148"/>
    </location>
</feature>
<gene>
    <name evidence="2" type="ORF">HG66A1_13550</name>
</gene>
<dbReference type="EMBL" id="CP036266">
    <property type="protein sequence ID" value="QDT19589.1"/>
    <property type="molecule type" value="Genomic_DNA"/>
</dbReference>
<dbReference type="OrthoDB" id="290818at2"/>